<dbReference type="EMBL" id="OV651814">
    <property type="protein sequence ID" value="CAH1107107.1"/>
    <property type="molecule type" value="Genomic_DNA"/>
</dbReference>
<evidence type="ECO:0000259" key="2">
    <source>
        <dbReference type="SMART" id="SM00343"/>
    </source>
</evidence>
<reference evidence="3" key="1">
    <citation type="submission" date="2022-01" db="EMBL/GenBank/DDBJ databases">
        <authorList>
            <person name="King R."/>
        </authorList>
    </citation>
    <scope>NUCLEOTIDE SEQUENCE</scope>
</reference>
<feature type="domain" description="CCHC-type" evidence="2">
    <location>
        <begin position="116"/>
        <end position="132"/>
    </location>
</feature>
<dbReference type="SMART" id="SM00343">
    <property type="entry name" value="ZnF_C2HC"/>
    <property type="match status" value="5"/>
</dbReference>
<dbReference type="InterPro" id="IPR001878">
    <property type="entry name" value="Znf_CCHC"/>
</dbReference>
<dbReference type="GO" id="GO:0003676">
    <property type="term" value="F:nucleic acid binding"/>
    <property type="evidence" value="ECO:0007669"/>
    <property type="project" value="InterPro"/>
</dbReference>
<accession>A0A9P0GF54</accession>
<evidence type="ECO:0000256" key="1">
    <source>
        <dbReference type="SAM" id="MobiDB-lite"/>
    </source>
</evidence>
<feature type="compositionally biased region" description="Basic and acidic residues" evidence="1">
    <location>
        <begin position="211"/>
        <end position="225"/>
    </location>
</feature>
<keyword evidence="4" id="KW-1185">Reference proteome</keyword>
<dbReference type="AlphaFoldDB" id="A0A9P0GF54"/>
<proteinExistence type="predicted"/>
<feature type="region of interest" description="Disordered" evidence="1">
    <location>
        <begin position="296"/>
        <end position="327"/>
    </location>
</feature>
<dbReference type="GO" id="GO:0008270">
    <property type="term" value="F:zinc ion binding"/>
    <property type="evidence" value="ECO:0007669"/>
    <property type="project" value="InterPro"/>
</dbReference>
<feature type="domain" description="CCHC-type" evidence="2">
    <location>
        <begin position="97"/>
        <end position="113"/>
    </location>
</feature>
<dbReference type="Gene3D" id="4.10.60.10">
    <property type="entry name" value="Zinc finger, CCHC-type"/>
    <property type="match status" value="2"/>
</dbReference>
<dbReference type="Proteomes" id="UP001153636">
    <property type="component" value="Chromosome 2"/>
</dbReference>
<feature type="compositionally biased region" description="Basic and acidic residues" evidence="1">
    <location>
        <begin position="304"/>
        <end position="327"/>
    </location>
</feature>
<feature type="domain" description="CCHC-type" evidence="2">
    <location>
        <begin position="774"/>
        <end position="790"/>
    </location>
</feature>
<sequence length="835" mass="95273">MEADTTAEDIKNALTIATGKWEEDNKISELRPLGNDTLAATVTLKTEHADLIVEDGFLQVGLVKCRVEKRLTVMKCQRCWSHDHYTDHCTGPDRSNCCYKCGRSDHVAKECKNENACPLCNETGHKMPRMRNNNDEAAELIEKPETGIKEKLVHHEIHKEGDVPLDDSINTKFDKLINETRATVSSMDNMDTSLETHTKDQTNPQTTTQTERPKREHGLTRRDSLLHSLPPGRRGSDISDENEKFNTPTAVIDKTSLERMLSWERDDTAVSLKLNAGPDGYLKSLLDNSPEITLVTISSEDEDTNKSNKRGREKDTPEQVKKKKPDKEKKTDKSLWVISAWIKELYYAAQRVKVETKDISEVPCANKMDSATQTDISVTKEIDTQTEILVTREIGTRADGEIINEDERRKAEEVEIRKTLAEDTGYEGLRKIIELEWPDNAYRKTKIVRMNHSELDNAENVVVVEKKGCEKPNKWRERLAIRFPGYEELIKGNDGQVDYMVQTTRTSRKEQNVEVTNAVYLAPWEDRENNEIGYHLIRDLRENMKERNVMNATVVVMEMGEQLRKILEYVFSDVEIRFSIMGEPDEKEREGGPKKEKIHVKSEGKTYAELLKDIKEKVNVKQKGVEVASIRKTAKGDIIFEVSKGNAKWLQEEIQNKVSGTEARTLQEEKIVHISDIDGATTDEDLIEAIMTVTGTNDREVVKIRSMRTNRNGGQAAIVAARKDIAEKLLRAGRIRVGLINCRTREWVHLVRCFRCLQYGHQQSECKEEDNADACRKCGEKGHKEKGCEKESYCFTSRICSIHFNPKTLSFVNFTTVIFIFGHHRSDPLAIGFCV</sequence>
<feature type="compositionally biased region" description="Polar residues" evidence="1">
    <location>
        <begin position="201"/>
        <end position="210"/>
    </location>
</feature>
<dbReference type="InterPro" id="IPR036875">
    <property type="entry name" value="Znf_CCHC_sf"/>
</dbReference>
<protein>
    <recommendedName>
        <fullName evidence="2">CCHC-type domain-containing protein</fullName>
    </recommendedName>
</protein>
<feature type="domain" description="CCHC-type" evidence="2">
    <location>
        <begin position="75"/>
        <end position="91"/>
    </location>
</feature>
<feature type="compositionally biased region" description="Basic and acidic residues" evidence="1">
    <location>
        <begin position="234"/>
        <end position="244"/>
    </location>
</feature>
<dbReference type="OrthoDB" id="6777962at2759"/>
<evidence type="ECO:0000313" key="3">
    <source>
        <dbReference type="EMBL" id="CAH1107107.1"/>
    </source>
</evidence>
<dbReference type="SUPFAM" id="SSF57756">
    <property type="entry name" value="Retrovirus zinc finger-like domains"/>
    <property type="match status" value="2"/>
</dbReference>
<feature type="region of interest" description="Disordered" evidence="1">
    <location>
        <begin position="194"/>
        <end position="247"/>
    </location>
</feature>
<evidence type="ECO:0000313" key="4">
    <source>
        <dbReference type="Proteomes" id="UP001153636"/>
    </source>
</evidence>
<name>A0A9P0GF54_9CUCU</name>
<feature type="domain" description="CCHC-type" evidence="2">
    <location>
        <begin position="752"/>
        <end position="768"/>
    </location>
</feature>
<organism evidence="3 4">
    <name type="scientific">Psylliodes chrysocephalus</name>
    <dbReference type="NCBI Taxonomy" id="3402493"/>
    <lineage>
        <taxon>Eukaryota</taxon>
        <taxon>Metazoa</taxon>
        <taxon>Ecdysozoa</taxon>
        <taxon>Arthropoda</taxon>
        <taxon>Hexapoda</taxon>
        <taxon>Insecta</taxon>
        <taxon>Pterygota</taxon>
        <taxon>Neoptera</taxon>
        <taxon>Endopterygota</taxon>
        <taxon>Coleoptera</taxon>
        <taxon>Polyphaga</taxon>
        <taxon>Cucujiformia</taxon>
        <taxon>Chrysomeloidea</taxon>
        <taxon>Chrysomelidae</taxon>
        <taxon>Galerucinae</taxon>
        <taxon>Alticini</taxon>
        <taxon>Psylliodes</taxon>
    </lineage>
</organism>
<gene>
    <name evidence="3" type="ORF">PSYICH_LOCUS7451</name>
</gene>